<proteinExistence type="predicted"/>
<evidence type="ECO:0000313" key="1">
    <source>
        <dbReference type="EMBL" id="RNL82720.1"/>
    </source>
</evidence>
<dbReference type="AlphaFoldDB" id="A0A3N0E4G7"/>
<name>A0A3N0E4G7_SINP1</name>
<sequence length="63" mass="7425">MSPNTSIQKYPGKFCNTKYRFKSWGFNEITNIYKKPYLNKYTLYTSNSPLQYNGNKTTSLFPP</sequence>
<protein>
    <submittedName>
        <fullName evidence="1">Uncharacterized protein</fullName>
    </submittedName>
</protein>
<dbReference type="EMBL" id="RJTM01000109">
    <property type="protein sequence ID" value="RNL82720.1"/>
    <property type="molecule type" value="Genomic_DNA"/>
</dbReference>
<reference evidence="1 2" key="1">
    <citation type="submission" date="2018-10" db="EMBL/GenBank/DDBJ databases">
        <title>Sinomicrobium pectinilyticum sp. nov., a pectinase-producing bacterium isolated from alkaline and saline soil, and emended description of the genus Sinomicrobium.</title>
        <authorList>
            <person name="Cheng B."/>
            <person name="Li C."/>
            <person name="Lai Q."/>
            <person name="Du M."/>
            <person name="Shao Z."/>
            <person name="Xu P."/>
            <person name="Yang C."/>
        </authorList>
    </citation>
    <scope>NUCLEOTIDE SEQUENCE [LARGE SCALE GENOMIC DNA]</scope>
    <source>
        <strain evidence="1 2">5DNS001</strain>
    </source>
</reference>
<comment type="caution">
    <text evidence="1">The sequence shown here is derived from an EMBL/GenBank/DDBJ whole genome shotgun (WGS) entry which is preliminary data.</text>
</comment>
<evidence type="ECO:0000313" key="2">
    <source>
        <dbReference type="Proteomes" id="UP000267469"/>
    </source>
</evidence>
<gene>
    <name evidence="1" type="ORF">ED312_16315</name>
</gene>
<accession>A0A3N0E4G7</accession>
<keyword evidence="2" id="KW-1185">Reference proteome</keyword>
<dbReference type="Proteomes" id="UP000267469">
    <property type="component" value="Unassembled WGS sequence"/>
</dbReference>
<organism evidence="1 2">
    <name type="scientific">Sinomicrobium pectinilyticum</name>
    <dbReference type="NCBI Taxonomy" id="1084421"/>
    <lineage>
        <taxon>Bacteria</taxon>
        <taxon>Pseudomonadati</taxon>
        <taxon>Bacteroidota</taxon>
        <taxon>Flavobacteriia</taxon>
        <taxon>Flavobacteriales</taxon>
        <taxon>Flavobacteriaceae</taxon>
        <taxon>Sinomicrobium</taxon>
    </lineage>
</organism>